<evidence type="ECO:0000259" key="2">
    <source>
        <dbReference type="Pfam" id="PF01370"/>
    </source>
</evidence>
<reference evidence="3 4" key="1">
    <citation type="submission" date="2016-10" db="EMBL/GenBank/DDBJ databases">
        <authorList>
            <person name="de Groot N.N."/>
        </authorList>
    </citation>
    <scope>NUCLEOTIDE SEQUENCE [LARGE SCALE GENOMIC DNA]</scope>
    <source>
        <strain evidence="3 4">DSM 12130</strain>
    </source>
</reference>
<dbReference type="InterPro" id="IPR036291">
    <property type="entry name" value="NAD(P)-bd_dom_sf"/>
</dbReference>
<dbReference type="AlphaFoldDB" id="A0A1H0QWG4"/>
<dbReference type="InterPro" id="IPR001509">
    <property type="entry name" value="Epimerase_deHydtase"/>
</dbReference>
<dbReference type="PANTHER" id="PTHR43000">
    <property type="entry name" value="DTDP-D-GLUCOSE 4,6-DEHYDRATASE-RELATED"/>
    <property type="match status" value="1"/>
</dbReference>
<evidence type="ECO:0000313" key="4">
    <source>
        <dbReference type="Proteomes" id="UP000199073"/>
    </source>
</evidence>
<feature type="domain" description="NAD-dependent epimerase/dehydratase" evidence="2">
    <location>
        <begin position="3"/>
        <end position="226"/>
    </location>
</feature>
<keyword evidence="4" id="KW-1185">Reference proteome</keyword>
<evidence type="ECO:0000256" key="1">
    <source>
        <dbReference type="ARBA" id="ARBA00007637"/>
    </source>
</evidence>
<dbReference type="RefSeq" id="WP_092222566.1">
    <property type="nucleotide sequence ID" value="NZ_FNJI01000013.1"/>
</dbReference>
<evidence type="ECO:0000313" key="3">
    <source>
        <dbReference type="EMBL" id="SDP21597.1"/>
    </source>
</evidence>
<dbReference type="STRING" id="91360.SAMN05660330_02103"/>
<dbReference type="EMBL" id="FNJI01000013">
    <property type="protein sequence ID" value="SDP21597.1"/>
    <property type="molecule type" value="Genomic_DNA"/>
</dbReference>
<dbReference type="SUPFAM" id="SSF51735">
    <property type="entry name" value="NAD(P)-binding Rossmann-fold domains"/>
    <property type="match status" value="1"/>
</dbReference>
<comment type="similarity">
    <text evidence="1">Belongs to the NAD(P)-dependent epimerase/dehydratase family.</text>
</comment>
<organism evidence="3 4">
    <name type="scientific">Desulforhopalus singaporensis</name>
    <dbReference type="NCBI Taxonomy" id="91360"/>
    <lineage>
        <taxon>Bacteria</taxon>
        <taxon>Pseudomonadati</taxon>
        <taxon>Thermodesulfobacteriota</taxon>
        <taxon>Desulfobulbia</taxon>
        <taxon>Desulfobulbales</taxon>
        <taxon>Desulfocapsaceae</taxon>
        <taxon>Desulforhopalus</taxon>
    </lineage>
</organism>
<gene>
    <name evidence="3" type="ORF">SAMN05660330_02103</name>
</gene>
<dbReference type="Proteomes" id="UP000199073">
    <property type="component" value="Unassembled WGS sequence"/>
</dbReference>
<sequence length="326" mass="36334">MKILVTGATGFTGHNLAKRLLDDGHEVRILVRSKKRVALASHPLLDIREGDIRDRDAVRDSVNGVEKVFNIAAMFRSAKSVDQDYHDIHVKGVKHLLEAALEYNVARVVHCSTVGVHGDVKNPPATEESPFAPADIYQRTKLEGELWAREFAAKNGIALSVVRPTAIYGPGDLRLLKLFKLAARNVTPVLGDGKMFYHMVYIDDLVQGFILASEREEAIGEVFIIGGAENMCLDDLLNTIAQILNKPRKILHIPALPFQLAGSLCEKICIPLGIEPPIYRRRVDFFTKSRSFDIAKAKAKLGYQPKFGLKEGLELTATWYRQQNLL</sequence>
<accession>A0A1H0QWG4</accession>
<dbReference type="Gene3D" id="3.40.50.720">
    <property type="entry name" value="NAD(P)-binding Rossmann-like Domain"/>
    <property type="match status" value="1"/>
</dbReference>
<name>A0A1H0QWG4_9BACT</name>
<proteinExistence type="inferred from homology"/>
<dbReference type="OrthoDB" id="9804595at2"/>
<protein>
    <submittedName>
        <fullName evidence="3">Nucleoside-diphosphate-sugar epimerase</fullName>
    </submittedName>
</protein>
<dbReference type="Pfam" id="PF01370">
    <property type="entry name" value="Epimerase"/>
    <property type="match status" value="1"/>
</dbReference>